<dbReference type="EMBL" id="WTFF01000188">
    <property type="protein sequence ID" value="MBW5484735.1"/>
    <property type="molecule type" value="Genomic_DNA"/>
</dbReference>
<protein>
    <submittedName>
        <fullName evidence="2">Uncharacterized protein</fullName>
    </submittedName>
</protein>
<accession>A0ABS6ZAG4</accession>
<evidence type="ECO:0000313" key="2">
    <source>
        <dbReference type="EMBL" id="MBW5484735.1"/>
    </source>
</evidence>
<dbReference type="Proteomes" id="UP000812013">
    <property type="component" value="Unassembled WGS sequence"/>
</dbReference>
<evidence type="ECO:0000313" key="3">
    <source>
        <dbReference type="Proteomes" id="UP000812013"/>
    </source>
</evidence>
<name>A0ABS6ZAG4_9ACTN</name>
<keyword evidence="1" id="KW-0812">Transmembrane</keyword>
<proteinExistence type="predicted"/>
<feature type="transmembrane region" description="Helical" evidence="1">
    <location>
        <begin position="33"/>
        <end position="50"/>
    </location>
</feature>
<keyword evidence="3" id="KW-1185">Reference proteome</keyword>
<reference evidence="2 3" key="1">
    <citation type="submission" date="2019-12" db="EMBL/GenBank/DDBJ databases">
        <title>Genome sequence of Streptomyces bambusae.</title>
        <authorList>
            <person name="Bansal K."/>
            <person name="Choksket S."/>
            <person name="Korpole S."/>
            <person name="Patil P.B."/>
        </authorList>
    </citation>
    <scope>NUCLEOTIDE SEQUENCE [LARGE SCALE GENOMIC DNA]</scope>
    <source>
        <strain evidence="2 3">SK60</strain>
    </source>
</reference>
<keyword evidence="1" id="KW-0472">Membrane</keyword>
<gene>
    <name evidence="2" type="ORF">GPJ59_23350</name>
</gene>
<evidence type="ECO:0000256" key="1">
    <source>
        <dbReference type="SAM" id="Phobius"/>
    </source>
</evidence>
<dbReference type="RefSeq" id="WP_219669509.1">
    <property type="nucleotide sequence ID" value="NZ_WTFF01000188.1"/>
</dbReference>
<comment type="caution">
    <text evidence="2">The sequence shown here is derived from an EMBL/GenBank/DDBJ whole genome shotgun (WGS) entry which is preliminary data.</text>
</comment>
<organism evidence="2 3">
    <name type="scientific">Streptomyces bambusae</name>
    <dbReference type="NCBI Taxonomy" id="1550616"/>
    <lineage>
        <taxon>Bacteria</taxon>
        <taxon>Bacillati</taxon>
        <taxon>Actinomycetota</taxon>
        <taxon>Actinomycetes</taxon>
        <taxon>Kitasatosporales</taxon>
        <taxon>Streptomycetaceae</taxon>
        <taxon>Streptomyces</taxon>
    </lineage>
</organism>
<keyword evidence="1" id="KW-1133">Transmembrane helix</keyword>
<sequence>MLLAVGGCGVAFLVVLGAVALLPADVREALPDGLVGGAVLVLGTAVVVGARRAAAPRRARPGRQAAR</sequence>